<reference evidence="2 3" key="1">
    <citation type="journal article" date="2024" name="Science">
        <title>Giant polyketide synthase enzymes in the biosynthesis of giant marine polyether toxins.</title>
        <authorList>
            <person name="Fallon T.R."/>
            <person name="Shende V.V."/>
            <person name="Wierzbicki I.H."/>
            <person name="Pendleton A.L."/>
            <person name="Watervoot N.F."/>
            <person name="Auber R.P."/>
            <person name="Gonzalez D.J."/>
            <person name="Wisecaver J.H."/>
            <person name="Moore B.S."/>
        </authorList>
    </citation>
    <scope>NUCLEOTIDE SEQUENCE [LARGE SCALE GENOMIC DNA]</scope>
    <source>
        <strain evidence="2 3">12B1</strain>
    </source>
</reference>
<organism evidence="2 3">
    <name type="scientific">Prymnesium parvum</name>
    <name type="common">Toxic golden alga</name>
    <dbReference type="NCBI Taxonomy" id="97485"/>
    <lineage>
        <taxon>Eukaryota</taxon>
        <taxon>Haptista</taxon>
        <taxon>Haptophyta</taxon>
        <taxon>Prymnesiophyceae</taxon>
        <taxon>Prymnesiales</taxon>
        <taxon>Prymnesiaceae</taxon>
        <taxon>Prymnesium</taxon>
    </lineage>
</organism>
<dbReference type="Proteomes" id="UP001515480">
    <property type="component" value="Unassembled WGS sequence"/>
</dbReference>
<accession>A0AB34JJ54</accession>
<feature type="region of interest" description="Disordered" evidence="1">
    <location>
        <begin position="1"/>
        <end position="55"/>
    </location>
</feature>
<keyword evidence="3" id="KW-1185">Reference proteome</keyword>
<sequence>MFARLFGTAEAAPSPAPSPAAGAPVPSELRPQVAAGALPSSSPAAAPAAAVGPSRKEELLGGAPLKYGLKPPLGASDEVHRYLRERAIAQGSPRLGRIEDIAQSLESMGYSRADLDKCIEDYSSFLNLFKDGDNLSFACLQKDGTVDTRTESTAA</sequence>
<comment type="caution">
    <text evidence="2">The sequence shown here is derived from an EMBL/GenBank/DDBJ whole genome shotgun (WGS) entry which is preliminary data.</text>
</comment>
<evidence type="ECO:0000256" key="1">
    <source>
        <dbReference type="SAM" id="MobiDB-lite"/>
    </source>
</evidence>
<gene>
    <name evidence="2" type="ORF">AB1Y20_022545</name>
</gene>
<name>A0AB34JJ54_PRYPA</name>
<evidence type="ECO:0000313" key="3">
    <source>
        <dbReference type="Proteomes" id="UP001515480"/>
    </source>
</evidence>
<dbReference type="EMBL" id="JBGBPQ010000008">
    <property type="protein sequence ID" value="KAL1520988.1"/>
    <property type="molecule type" value="Genomic_DNA"/>
</dbReference>
<protein>
    <submittedName>
        <fullName evidence="2">Uncharacterized protein</fullName>
    </submittedName>
</protein>
<evidence type="ECO:0000313" key="2">
    <source>
        <dbReference type="EMBL" id="KAL1520988.1"/>
    </source>
</evidence>
<dbReference type="AlphaFoldDB" id="A0AB34JJ54"/>
<feature type="compositionally biased region" description="Low complexity" evidence="1">
    <location>
        <begin position="19"/>
        <end position="53"/>
    </location>
</feature>
<proteinExistence type="predicted"/>